<feature type="domain" description="Sulfotransferase" evidence="6">
    <location>
        <begin position="59"/>
        <end position="299"/>
    </location>
</feature>
<feature type="disulfide bond" evidence="5">
    <location>
        <begin position="260"/>
        <end position="270"/>
    </location>
</feature>
<evidence type="ECO:0000256" key="5">
    <source>
        <dbReference type="PIRSR" id="PIRSR637359-3"/>
    </source>
</evidence>
<keyword evidence="1" id="KW-0808">Transferase</keyword>
<feature type="binding site" evidence="4">
    <location>
        <begin position="275"/>
        <end position="279"/>
    </location>
    <ligand>
        <name>3'-phosphoadenylyl sulfate</name>
        <dbReference type="ChEBI" id="CHEBI:58339"/>
    </ligand>
</feature>
<dbReference type="SUPFAM" id="SSF52540">
    <property type="entry name" value="P-loop containing nucleoside triphosphate hydrolases"/>
    <property type="match status" value="1"/>
</dbReference>
<name>A0A1X7VTR2_AMPQE</name>
<dbReference type="InterPro" id="IPR027417">
    <property type="entry name" value="P-loop_NTPase"/>
</dbReference>
<organism evidence="7">
    <name type="scientific">Amphimedon queenslandica</name>
    <name type="common">Sponge</name>
    <dbReference type="NCBI Taxonomy" id="400682"/>
    <lineage>
        <taxon>Eukaryota</taxon>
        <taxon>Metazoa</taxon>
        <taxon>Porifera</taxon>
        <taxon>Demospongiae</taxon>
        <taxon>Heteroscleromorpha</taxon>
        <taxon>Haplosclerida</taxon>
        <taxon>Niphatidae</taxon>
        <taxon>Amphimedon</taxon>
    </lineage>
</organism>
<keyword evidence="5" id="KW-1015">Disulfide bond</keyword>
<feature type="active site" description="For sulfotransferase activity" evidence="3">
    <location>
        <position position="67"/>
    </location>
</feature>
<dbReference type="InParanoid" id="A0A1X7VTR2"/>
<dbReference type="InterPro" id="IPR000863">
    <property type="entry name" value="Sulfotransferase_dom"/>
</dbReference>
<evidence type="ECO:0000256" key="3">
    <source>
        <dbReference type="PIRSR" id="PIRSR637359-1"/>
    </source>
</evidence>
<evidence type="ECO:0000313" key="8">
    <source>
        <dbReference type="Proteomes" id="UP000007879"/>
    </source>
</evidence>
<protein>
    <recommendedName>
        <fullName evidence="6">Sulfotransferase domain-containing protein</fullName>
    </recommendedName>
</protein>
<dbReference type="EnsemblMetazoa" id="XM_003382863.3">
    <property type="protein sequence ID" value="XP_003382911.1"/>
    <property type="gene ID" value="LOC100641408"/>
</dbReference>
<proteinExistence type="predicted"/>
<dbReference type="Pfam" id="PF00685">
    <property type="entry name" value="Sulfotransfer_1"/>
    <property type="match status" value="1"/>
</dbReference>
<dbReference type="EnsemblMetazoa" id="Aqu2.1.43487_001">
    <property type="protein sequence ID" value="Aqu2.1.43487_001"/>
    <property type="gene ID" value="Aqu2.1.43487"/>
</dbReference>
<dbReference type="InterPro" id="IPR037359">
    <property type="entry name" value="NST/OST"/>
</dbReference>
<reference evidence="7" key="2">
    <citation type="submission" date="2017-05" db="UniProtKB">
        <authorList>
            <consortium name="EnsemblMetazoa"/>
        </authorList>
    </citation>
    <scope>IDENTIFICATION</scope>
</reference>
<keyword evidence="2" id="KW-0325">Glycoprotein</keyword>
<dbReference type="GO" id="GO:0008467">
    <property type="term" value="F:[heparan sulfate]-glucosamine 3-sulfotransferase activity"/>
    <property type="evidence" value="ECO:0007669"/>
    <property type="project" value="TreeGrafter"/>
</dbReference>
<dbReference type="Proteomes" id="UP000007879">
    <property type="component" value="Unassembled WGS sequence"/>
</dbReference>
<dbReference type="Gene3D" id="3.40.50.300">
    <property type="entry name" value="P-loop containing nucleotide triphosphate hydrolases"/>
    <property type="match status" value="1"/>
</dbReference>
<evidence type="ECO:0000256" key="2">
    <source>
        <dbReference type="ARBA" id="ARBA00023180"/>
    </source>
</evidence>
<feature type="binding site" evidence="4">
    <location>
        <position position="259"/>
    </location>
    <ligand>
        <name>3'-phosphoadenylyl sulfate</name>
        <dbReference type="ChEBI" id="CHEBI:58339"/>
    </ligand>
</feature>
<dbReference type="FunCoup" id="A0A1X7VTR2">
    <property type="interactions" value="47"/>
</dbReference>
<dbReference type="PANTHER" id="PTHR10605:SF65">
    <property type="entry name" value="GH20068P"/>
    <property type="match status" value="1"/>
</dbReference>
<evidence type="ECO:0000313" key="7">
    <source>
        <dbReference type="EnsemblMetazoa" id="Aqu2.1.43487_001"/>
    </source>
</evidence>
<sequence length="314" mass="35878">MAERKKSKRIFILILFLTLLSIFSLLYVYSGKSFTKILQSSPGPTETNGNGELTRKLPSSIIIGVKKGGTKAIISMLDSHPHITAAKGEVHYFDRDFNYELGKDWYLQRMPLTSKDSLCIEKSPSYFVVPSVPERILKLKSDVKLLLVVRDPVTRTISDYTQLDAKKAVKSLPRPSFDEFVMTGDGEIKVSRNVIKVSLYDVHFKRWLKSFPIDSILVVNGDELASNPYSVLVKVEEFLKVPKYFEKEMFYYNKTKGFYCWTGSNNSTNCLGSSKGRKHPEVSEETLNKLRSYFRPHIKSFCSMANVSFNWCNL</sequence>
<dbReference type="OMA" id="RISXGRT"/>
<evidence type="ECO:0000256" key="4">
    <source>
        <dbReference type="PIRSR" id="PIRSR637359-2"/>
    </source>
</evidence>
<dbReference type="KEGG" id="aqu:100641408"/>
<dbReference type="eggNOG" id="KOG3704">
    <property type="taxonomic scope" value="Eukaryota"/>
</dbReference>
<feature type="binding site" evidence="4">
    <location>
        <position position="150"/>
    </location>
    <ligand>
        <name>3'-phosphoadenylyl sulfate</name>
        <dbReference type="ChEBI" id="CHEBI:58339"/>
    </ligand>
</feature>
<evidence type="ECO:0000256" key="1">
    <source>
        <dbReference type="ARBA" id="ARBA00022679"/>
    </source>
</evidence>
<keyword evidence="8" id="KW-1185">Reference proteome</keyword>
<dbReference type="PANTHER" id="PTHR10605">
    <property type="entry name" value="HEPARAN SULFATE SULFOTRANSFERASE"/>
    <property type="match status" value="1"/>
</dbReference>
<accession>A0A1X7VTR2</accession>
<dbReference type="AlphaFoldDB" id="A0A1X7VTR2"/>
<gene>
    <name evidence="7" type="primary">100641408</name>
</gene>
<evidence type="ECO:0000259" key="6">
    <source>
        <dbReference type="Pfam" id="PF00685"/>
    </source>
</evidence>
<reference evidence="8" key="1">
    <citation type="journal article" date="2010" name="Nature">
        <title>The Amphimedon queenslandica genome and the evolution of animal complexity.</title>
        <authorList>
            <person name="Srivastava M."/>
            <person name="Simakov O."/>
            <person name="Chapman J."/>
            <person name="Fahey B."/>
            <person name="Gauthier M.E."/>
            <person name="Mitros T."/>
            <person name="Richards G.S."/>
            <person name="Conaco C."/>
            <person name="Dacre M."/>
            <person name="Hellsten U."/>
            <person name="Larroux C."/>
            <person name="Putnam N.H."/>
            <person name="Stanke M."/>
            <person name="Adamska M."/>
            <person name="Darling A."/>
            <person name="Degnan S.M."/>
            <person name="Oakley T.H."/>
            <person name="Plachetzki D.C."/>
            <person name="Zhai Y."/>
            <person name="Adamski M."/>
            <person name="Calcino A."/>
            <person name="Cummins S.F."/>
            <person name="Goodstein D.M."/>
            <person name="Harris C."/>
            <person name="Jackson D.J."/>
            <person name="Leys S.P."/>
            <person name="Shu S."/>
            <person name="Woodcroft B.J."/>
            <person name="Vervoort M."/>
            <person name="Kosik K.S."/>
            <person name="Manning G."/>
            <person name="Degnan B.M."/>
            <person name="Rokhsar D.S."/>
        </authorList>
    </citation>
    <scope>NUCLEOTIDE SEQUENCE [LARGE SCALE GENOMIC DNA]</scope>
</reference>
<feature type="binding site" evidence="4">
    <location>
        <position position="158"/>
    </location>
    <ligand>
        <name>3'-phosphoadenylyl sulfate</name>
        <dbReference type="ChEBI" id="CHEBI:58339"/>
    </ligand>
</feature>
<dbReference type="OrthoDB" id="411451at2759"/>
<dbReference type="STRING" id="400682.A0A1X7VTR2"/>